<accession>A0A1X4NK06</accession>
<comment type="similarity">
    <text evidence="1 2">Belongs to the DTD family.</text>
</comment>
<comment type="subunit">
    <text evidence="2">Homodimer.</text>
</comment>
<dbReference type="GO" id="GO:0000049">
    <property type="term" value="F:tRNA binding"/>
    <property type="evidence" value="ECO:0007669"/>
    <property type="project" value="UniProtKB-UniRule"/>
</dbReference>
<keyword evidence="2" id="KW-0820">tRNA-binding</keyword>
<dbReference type="Gene3D" id="3.50.80.10">
    <property type="entry name" value="D-tyrosyl-tRNA(Tyr) deacylase"/>
    <property type="match status" value="1"/>
</dbReference>
<evidence type="ECO:0000256" key="2">
    <source>
        <dbReference type="HAMAP-Rule" id="MF_00518"/>
    </source>
</evidence>
<dbReference type="HAMAP" id="MF_00518">
    <property type="entry name" value="Deacylase_Dtd"/>
    <property type="match status" value="1"/>
</dbReference>
<sequence length="147" mass="15650">MRALIQRVSEASVSVDGEVLGEIGAGLLILICAMQGDTEAQADRLAAKIAKLRIFKDDEGRMNRSVTDIGGSALVVSQFTLAADTSRGNRPGFSTAAAPDDGNRLYEHFADQIAAQGIPVAKGRFGADMKVRLLNDGPVTIWMDTED</sequence>
<proteinExistence type="inferred from homology"/>
<dbReference type="NCBIfam" id="TIGR00256">
    <property type="entry name" value="D-aminoacyl-tRNA deacylase"/>
    <property type="match status" value="1"/>
</dbReference>
<dbReference type="CDD" id="cd00563">
    <property type="entry name" value="Dtyr_deacylase"/>
    <property type="match status" value="1"/>
</dbReference>
<comment type="subcellular location">
    <subcellularLocation>
        <location evidence="2">Cytoplasm</location>
    </subcellularLocation>
</comment>
<feature type="short sequence motif" description="Gly-cisPro motif, important for rejection of L-amino acids" evidence="2">
    <location>
        <begin position="137"/>
        <end position="138"/>
    </location>
</feature>
<protein>
    <recommendedName>
        <fullName evidence="2">D-aminoacyl-tRNA deacylase</fullName>
        <shortName evidence="2">DTD</shortName>
        <ecNumber evidence="2">3.1.1.96</ecNumber>
    </recommendedName>
    <alternativeName>
        <fullName evidence="2">Gly-tRNA(Ala) deacylase</fullName>
        <ecNumber evidence="2">3.1.1.-</ecNumber>
    </alternativeName>
</protein>
<dbReference type="AlphaFoldDB" id="A0A1X4NK06"/>
<dbReference type="GO" id="GO:0051500">
    <property type="term" value="F:D-tyrosyl-tRNA(Tyr) deacylase activity"/>
    <property type="evidence" value="ECO:0007669"/>
    <property type="project" value="TreeGrafter"/>
</dbReference>
<dbReference type="PANTHER" id="PTHR10472">
    <property type="entry name" value="D-TYROSYL-TRNA TYR DEACYLASE"/>
    <property type="match status" value="1"/>
</dbReference>
<keyword evidence="2" id="KW-0378">Hydrolase</keyword>
<comment type="catalytic activity">
    <reaction evidence="2">
        <text>glycyl-tRNA(Ala) + H2O = tRNA(Ala) + glycine + H(+)</text>
        <dbReference type="Rhea" id="RHEA:53744"/>
        <dbReference type="Rhea" id="RHEA-COMP:9657"/>
        <dbReference type="Rhea" id="RHEA-COMP:13640"/>
        <dbReference type="ChEBI" id="CHEBI:15377"/>
        <dbReference type="ChEBI" id="CHEBI:15378"/>
        <dbReference type="ChEBI" id="CHEBI:57305"/>
        <dbReference type="ChEBI" id="CHEBI:78442"/>
        <dbReference type="ChEBI" id="CHEBI:78522"/>
    </reaction>
</comment>
<comment type="caution">
    <text evidence="3">The sequence shown here is derived from an EMBL/GenBank/DDBJ whole genome shotgun (WGS) entry which is preliminary data.</text>
</comment>
<dbReference type="GO" id="GO:0005737">
    <property type="term" value="C:cytoplasm"/>
    <property type="evidence" value="ECO:0007669"/>
    <property type="project" value="UniProtKB-SubCell"/>
</dbReference>
<dbReference type="Pfam" id="PF02580">
    <property type="entry name" value="Tyr_Deacylase"/>
    <property type="match status" value="1"/>
</dbReference>
<dbReference type="RefSeq" id="WP_085637532.1">
    <property type="nucleotide sequence ID" value="NZ_JFKC01000010.1"/>
</dbReference>
<dbReference type="FunFam" id="3.50.80.10:FF:000001">
    <property type="entry name" value="D-aminoacyl-tRNA deacylase"/>
    <property type="match status" value="1"/>
</dbReference>
<evidence type="ECO:0000256" key="1">
    <source>
        <dbReference type="ARBA" id="ARBA00009673"/>
    </source>
</evidence>
<comment type="function">
    <text evidence="2">An aminoacyl-tRNA editing enzyme that deacylates mischarged D-aminoacyl-tRNAs. Also deacylates mischarged glycyl-tRNA(Ala), protecting cells against glycine mischarging by AlaRS. Acts via tRNA-based rather than protein-based catalysis; rejects L-amino acids rather than detecting D-amino acids in the active site. By recycling D-aminoacyl-tRNA to D-amino acids and free tRNA molecules, this enzyme counteracts the toxicity associated with the formation of D-aminoacyl-tRNA entities in vivo and helps enforce protein L-homochirality.</text>
</comment>
<keyword evidence="2" id="KW-0963">Cytoplasm</keyword>
<dbReference type="Proteomes" id="UP000193926">
    <property type="component" value="Unassembled WGS sequence"/>
</dbReference>
<dbReference type="InterPro" id="IPR023509">
    <property type="entry name" value="DTD-like_sf"/>
</dbReference>
<evidence type="ECO:0000313" key="3">
    <source>
        <dbReference type="EMBL" id="OSQ50616.1"/>
    </source>
</evidence>
<keyword evidence="2" id="KW-0694">RNA-binding</keyword>
<gene>
    <name evidence="2" type="primary">dtd</name>
    <name evidence="3" type="ORF">MGEO_11485</name>
</gene>
<evidence type="ECO:0000313" key="4">
    <source>
        <dbReference type="Proteomes" id="UP000193926"/>
    </source>
</evidence>
<comment type="domain">
    <text evidence="2">A Gly-cisPro motif from one monomer fits into the active site of the other monomer to allow specific chiral rejection of L-amino acids.</text>
</comment>
<dbReference type="GO" id="GO:0043908">
    <property type="term" value="F:Ser(Gly)-tRNA(Ala) hydrolase activity"/>
    <property type="evidence" value="ECO:0007669"/>
    <property type="project" value="UniProtKB-UniRule"/>
</dbReference>
<name>A0A1X4NK06_9RHOB</name>
<keyword evidence="4" id="KW-1185">Reference proteome</keyword>
<reference evidence="3 4" key="1">
    <citation type="submission" date="2014-03" db="EMBL/GenBank/DDBJ databases">
        <title>The draft genome sequence of Marivita geojedonensis KCTC 23882.</title>
        <authorList>
            <person name="Lai Q."/>
            <person name="Shao Z."/>
        </authorList>
    </citation>
    <scope>NUCLEOTIDE SEQUENCE [LARGE SCALE GENOMIC DNA]</scope>
    <source>
        <strain evidence="3 4">DPG-138</strain>
    </source>
</reference>
<dbReference type="PANTHER" id="PTHR10472:SF5">
    <property type="entry name" value="D-AMINOACYL-TRNA DEACYLASE 1"/>
    <property type="match status" value="1"/>
</dbReference>
<dbReference type="EC" id="3.1.1.-" evidence="2"/>
<dbReference type="OrthoDB" id="9801395at2"/>
<dbReference type="SUPFAM" id="SSF69500">
    <property type="entry name" value="DTD-like"/>
    <property type="match status" value="1"/>
</dbReference>
<comment type="catalytic activity">
    <reaction evidence="2">
        <text>a D-aminoacyl-tRNA + H2O = a tRNA + a D-alpha-amino acid + H(+)</text>
        <dbReference type="Rhea" id="RHEA:13953"/>
        <dbReference type="Rhea" id="RHEA-COMP:10123"/>
        <dbReference type="Rhea" id="RHEA-COMP:10124"/>
        <dbReference type="ChEBI" id="CHEBI:15377"/>
        <dbReference type="ChEBI" id="CHEBI:15378"/>
        <dbReference type="ChEBI" id="CHEBI:59871"/>
        <dbReference type="ChEBI" id="CHEBI:78442"/>
        <dbReference type="ChEBI" id="CHEBI:79333"/>
        <dbReference type="EC" id="3.1.1.96"/>
    </reaction>
</comment>
<organism evidence="3 4">
    <name type="scientific">Marivita geojedonensis</name>
    <dbReference type="NCBI Taxonomy" id="1123756"/>
    <lineage>
        <taxon>Bacteria</taxon>
        <taxon>Pseudomonadati</taxon>
        <taxon>Pseudomonadota</taxon>
        <taxon>Alphaproteobacteria</taxon>
        <taxon>Rhodobacterales</taxon>
        <taxon>Roseobacteraceae</taxon>
        <taxon>Marivita</taxon>
    </lineage>
</organism>
<dbReference type="EMBL" id="JFKC01000010">
    <property type="protein sequence ID" value="OSQ50616.1"/>
    <property type="molecule type" value="Genomic_DNA"/>
</dbReference>
<dbReference type="InterPro" id="IPR003732">
    <property type="entry name" value="Daa-tRNA_deacyls_DTD"/>
</dbReference>
<dbReference type="EC" id="3.1.1.96" evidence="2"/>
<dbReference type="GO" id="GO:0019478">
    <property type="term" value="P:D-amino acid catabolic process"/>
    <property type="evidence" value="ECO:0007669"/>
    <property type="project" value="UniProtKB-UniRule"/>
</dbReference>
<dbReference type="STRING" id="1123756.MGEO_11485"/>
<dbReference type="GO" id="GO:0106026">
    <property type="term" value="F:Gly-tRNA(Ala) deacylase activity"/>
    <property type="evidence" value="ECO:0007669"/>
    <property type="project" value="UniProtKB-UniRule"/>
</dbReference>